<protein>
    <submittedName>
        <fullName evidence="1">Uncharacterized protein</fullName>
    </submittedName>
</protein>
<dbReference type="AlphaFoldDB" id="A0A433D631"/>
<sequence>MLSLSDVLSLKLLGKENRARGIAGVASLLCEREENVYKQIELRRLFEKFNADDEDTQYIGECISAA</sequence>
<organism evidence="1 2">
    <name type="scientific">Jimgerdemannia flammicorona</name>
    <dbReference type="NCBI Taxonomy" id="994334"/>
    <lineage>
        <taxon>Eukaryota</taxon>
        <taxon>Fungi</taxon>
        <taxon>Fungi incertae sedis</taxon>
        <taxon>Mucoromycota</taxon>
        <taxon>Mucoromycotina</taxon>
        <taxon>Endogonomycetes</taxon>
        <taxon>Endogonales</taxon>
        <taxon>Endogonaceae</taxon>
        <taxon>Jimgerdemannia</taxon>
    </lineage>
</organism>
<proteinExistence type="predicted"/>
<evidence type="ECO:0000313" key="1">
    <source>
        <dbReference type="EMBL" id="RUP46312.1"/>
    </source>
</evidence>
<accession>A0A433D631</accession>
<dbReference type="EMBL" id="RBNI01006014">
    <property type="protein sequence ID" value="RUP46312.1"/>
    <property type="molecule type" value="Genomic_DNA"/>
</dbReference>
<evidence type="ECO:0000313" key="2">
    <source>
        <dbReference type="Proteomes" id="UP000268093"/>
    </source>
</evidence>
<reference evidence="1 2" key="1">
    <citation type="journal article" date="2018" name="New Phytol.">
        <title>Phylogenomics of Endogonaceae and evolution of mycorrhizas within Mucoromycota.</title>
        <authorList>
            <person name="Chang Y."/>
            <person name="Desiro A."/>
            <person name="Na H."/>
            <person name="Sandor L."/>
            <person name="Lipzen A."/>
            <person name="Clum A."/>
            <person name="Barry K."/>
            <person name="Grigoriev I.V."/>
            <person name="Martin F.M."/>
            <person name="Stajich J.E."/>
            <person name="Smith M.E."/>
            <person name="Bonito G."/>
            <person name="Spatafora J.W."/>
        </authorList>
    </citation>
    <scope>NUCLEOTIDE SEQUENCE [LARGE SCALE GENOMIC DNA]</scope>
    <source>
        <strain evidence="1 2">GMNB39</strain>
    </source>
</reference>
<name>A0A433D631_9FUNG</name>
<comment type="caution">
    <text evidence="1">The sequence shown here is derived from an EMBL/GenBank/DDBJ whole genome shotgun (WGS) entry which is preliminary data.</text>
</comment>
<keyword evidence="2" id="KW-1185">Reference proteome</keyword>
<dbReference type="Proteomes" id="UP000268093">
    <property type="component" value="Unassembled WGS sequence"/>
</dbReference>
<gene>
    <name evidence="1" type="ORF">BC936DRAFT_147100</name>
</gene>